<name>A0AAU7JLW4_9HYPH</name>
<evidence type="ECO:0000313" key="2">
    <source>
        <dbReference type="EMBL" id="XBO41215.1"/>
    </source>
</evidence>
<feature type="domain" description="AMP-dependent synthetase/ligase" evidence="1">
    <location>
        <begin position="36"/>
        <end position="133"/>
    </location>
</feature>
<reference evidence="2" key="1">
    <citation type="submission" date="2024-05" db="EMBL/GenBank/DDBJ databases">
        <authorList>
            <person name="Kim S."/>
            <person name="Heo J."/>
            <person name="Choi H."/>
            <person name="Choi Y."/>
            <person name="Kwon S.-W."/>
            <person name="Kim Y."/>
        </authorList>
    </citation>
    <scope>NUCLEOTIDE SEQUENCE</scope>
    <source>
        <strain evidence="2">KACC 23698</strain>
    </source>
</reference>
<protein>
    <submittedName>
        <fullName evidence="2">AMP-binding protein</fullName>
    </submittedName>
</protein>
<dbReference type="Pfam" id="PF00501">
    <property type="entry name" value="AMP-binding"/>
    <property type="match status" value="1"/>
</dbReference>
<proteinExistence type="predicted"/>
<sequence>MSHAIDIESAATAPWSGVTLVDLFQGSANLNGQALAFAEPVTSGGRITRRTYAEAAATIDGLVHRLEEIGLARGSRILVALGGTIEAPLALLAILKAGYVPCLLPVWLQPETLLEALQASGAKAIVTVGALGRLRPAEIMRAAAAAPDGPRYVLAFGDRLPAGVIPLSDTLIRSVDTGFHIPFDAPDGAPAPILTLDVRPSGARWIEHDQEALAAAALGMVTQCGLGSAEPILSTLAPVSAAALCTGLIPALLTGATLHLHGVFDAATLLLQLGMMVKPHLVAPAGLEQSLQQAGLLGTETLSSTVLLHRPPARLDQRDRLRRRESPVIDAVALGEHAMLLGARTSEGLPGLALDAVRLPDEPDGALILEARAGPGERIEVRGAAVSGFEDGGARTGLAWIPTGHAVRAERGRILQVDPA</sequence>
<gene>
    <name evidence="2" type="ORF">ABEG18_10795</name>
</gene>
<evidence type="ECO:0000259" key="1">
    <source>
        <dbReference type="Pfam" id="PF00501"/>
    </source>
</evidence>
<dbReference type="EMBL" id="CP157484">
    <property type="protein sequence ID" value="XBO41215.1"/>
    <property type="molecule type" value="Genomic_DNA"/>
</dbReference>
<dbReference type="InterPro" id="IPR042099">
    <property type="entry name" value="ANL_N_sf"/>
</dbReference>
<dbReference type="AlphaFoldDB" id="A0AAU7JLW4"/>
<dbReference type="RefSeq" id="WP_406858064.1">
    <property type="nucleotide sequence ID" value="NZ_CP157484.1"/>
</dbReference>
<dbReference type="Gene3D" id="3.40.50.12780">
    <property type="entry name" value="N-terminal domain of ligase-like"/>
    <property type="match status" value="1"/>
</dbReference>
<dbReference type="InterPro" id="IPR000873">
    <property type="entry name" value="AMP-dep_synth/lig_dom"/>
</dbReference>
<dbReference type="SUPFAM" id="SSF56801">
    <property type="entry name" value="Acetyl-CoA synthetase-like"/>
    <property type="match status" value="1"/>
</dbReference>
<organism evidence="2">
    <name type="scientific">Alsobacter sp. KACC 23698</name>
    <dbReference type="NCBI Taxonomy" id="3149229"/>
    <lineage>
        <taxon>Bacteria</taxon>
        <taxon>Pseudomonadati</taxon>
        <taxon>Pseudomonadota</taxon>
        <taxon>Alphaproteobacteria</taxon>
        <taxon>Hyphomicrobiales</taxon>
        <taxon>Alsobacteraceae</taxon>
        <taxon>Alsobacter</taxon>
    </lineage>
</organism>
<accession>A0AAU7JLW4</accession>